<dbReference type="Proteomes" id="UP000825935">
    <property type="component" value="Chromosome 26"/>
</dbReference>
<dbReference type="OrthoDB" id="684567at2759"/>
<evidence type="ECO:0000313" key="6">
    <source>
        <dbReference type="EMBL" id="KAH7296245.1"/>
    </source>
</evidence>
<reference evidence="6" key="1">
    <citation type="submission" date="2021-08" db="EMBL/GenBank/DDBJ databases">
        <title>WGS assembly of Ceratopteris richardii.</title>
        <authorList>
            <person name="Marchant D.B."/>
            <person name="Chen G."/>
            <person name="Jenkins J."/>
            <person name="Shu S."/>
            <person name="Leebens-Mack J."/>
            <person name="Grimwood J."/>
            <person name="Schmutz J."/>
            <person name="Soltis P."/>
            <person name="Soltis D."/>
            <person name="Chen Z.-H."/>
        </authorList>
    </citation>
    <scope>NUCLEOTIDE SEQUENCE</scope>
    <source>
        <strain evidence="6">Whitten #5841</strain>
        <tissue evidence="6">Leaf</tissue>
    </source>
</reference>
<dbReference type="InterPro" id="IPR036638">
    <property type="entry name" value="HLH_DNA-bd_sf"/>
</dbReference>
<accession>A0A8T2RL15</accession>
<organism evidence="6 7">
    <name type="scientific">Ceratopteris richardii</name>
    <name type="common">Triangle waterfern</name>
    <dbReference type="NCBI Taxonomy" id="49495"/>
    <lineage>
        <taxon>Eukaryota</taxon>
        <taxon>Viridiplantae</taxon>
        <taxon>Streptophyta</taxon>
        <taxon>Embryophyta</taxon>
        <taxon>Tracheophyta</taxon>
        <taxon>Polypodiopsida</taxon>
        <taxon>Polypodiidae</taxon>
        <taxon>Polypodiales</taxon>
        <taxon>Pteridineae</taxon>
        <taxon>Pteridaceae</taxon>
        <taxon>Parkerioideae</taxon>
        <taxon>Ceratopteris</taxon>
    </lineage>
</organism>
<evidence type="ECO:0000259" key="5">
    <source>
        <dbReference type="PROSITE" id="PS50888"/>
    </source>
</evidence>
<protein>
    <recommendedName>
        <fullName evidence="5">BHLH domain-containing protein</fullName>
    </recommendedName>
</protein>
<evidence type="ECO:0000256" key="4">
    <source>
        <dbReference type="SAM" id="MobiDB-lite"/>
    </source>
</evidence>
<dbReference type="GO" id="GO:0005634">
    <property type="term" value="C:nucleus"/>
    <property type="evidence" value="ECO:0007669"/>
    <property type="project" value="UniProtKB-SubCell"/>
</dbReference>
<dbReference type="GO" id="GO:0010052">
    <property type="term" value="P:guard cell differentiation"/>
    <property type="evidence" value="ECO:0007669"/>
    <property type="project" value="InterPro"/>
</dbReference>
<keyword evidence="2" id="KW-0238">DNA-binding</keyword>
<dbReference type="Pfam" id="PF00010">
    <property type="entry name" value="HLH"/>
    <property type="match status" value="1"/>
</dbReference>
<dbReference type="AlphaFoldDB" id="A0A8T2RL15"/>
<keyword evidence="3" id="KW-0804">Transcription</keyword>
<dbReference type="PROSITE" id="PS50888">
    <property type="entry name" value="BHLH"/>
    <property type="match status" value="1"/>
</dbReference>
<dbReference type="PANTHER" id="PTHR46684:SF6">
    <property type="entry name" value="TRANSCRIPTION FACTOR FAMA"/>
    <property type="match status" value="1"/>
</dbReference>
<evidence type="ECO:0000313" key="7">
    <source>
        <dbReference type="Proteomes" id="UP000825935"/>
    </source>
</evidence>
<dbReference type="EMBL" id="CM035431">
    <property type="protein sequence ID" value="KAH7296245.1"/>
    <property type="molecule type" value="Genomic_DNA"/>
</dbReference>
<dbReference type="SMART" id="SM00353">
    <property type="entry name" value="HLH"/>
    <property type="match status" value="1"/>
</dbReference>
<dbReference type="InterPro" id="IPR044283">
    <property type="entry name" value="FAMA/SPEECHLESS/MUTE-like"/>
</dbReference>
<dbReference type="SUPFAM" id="SSF47459">
    <property type="entry name" value="HLH, helix-loop-helix DNA-binding domain"/>
    <property type="match status" value="1"/>
</dbReference>
<comment type="caution">
    <text evidence="6">The sequence shown here is derived from an EMBL/GenBank/DDBJ whole genome shotgun (WGS) entry which is preliminary data.</text>
</comment>
<dbReference type="InterPro" id="IPR011598">
    <property type="entry name" value="bHLH_dom"/>
</dbReference>
<sequence length="471" mass="52087">MALLDLLQTAARPCLGKLDISTIPSRKQGDASIAELLLSGMLETPLSCLSLPHDEWPDGVIGDFITDTISLSSIENMISPLSHRHTYPDVSSTSCQTSGMAITCHVDEICRQRYGSLASNEDSSCEGGPDSFTSLSASETSGTLKIADAHEMVNAVHQHLQPSRLWSNDYRKDSEFSSESSCKARVDDETSNQHIELLSCGEFQIHTTEETTRSILLGEADGNRSSGDRCLLDSFSPAGTSASRRGTAARRRKRRRGTFKNSTEIESQRLMHITVERNRRKLMNEHLSALRSLLPQSYIQKGDQASIIGGAIQFVKELEYVLQALQTEKSRAKAYPMNCPYSKAEAVHPQQPANKLEHSDNLQLEVDRSLLWAIKREDTHIESKGIKVDIILLESSVVVKVLAQKLPNQLFKLTSSIESLHMKIVELSITTVGDNLLYSFNLQVEGGSQSYSVDAIAHMILNVDKESKTII</sequence>
<gene>
    <name evidence="6" type="ORF">KP509_26G015300</name>
</gene>
<keyword evidence="1" id="KW-0805">Transcription regulation</keyword>
<dbReference type="EMBL" id="CM035431">
    <property type="protein sequence ID" value="KAH7296244.1"/>
    <property type="molecule type" value="Genomic_DNA"/>
</dbReference>
<feature type="compositionally biased region" description="Basic residues" evidence="4">
    <location>
        <begin position="247"/>
        <end position="258"/>
    </location>
</feature>
<proteinExistence type="predicted"/>
<dbReference type="Gene3D" id="4.10.280.10">
    <property type="entry name" value="Helix-loop-helix DNA-binding domain"/>
    <property type="match status" value="1"/>
</dbReference>
<feature type="region of interest" description="Disordered" evidence="4">
    <location>
        <begin position="216"/>
        <end position="261"/>
    </location>
</feature>
<name>A0A8T2RL15_CERRI</name>
<dbReference type="PANTHER" id="PTHR46684">
    <property type="entry name" value="TRANSCRIPTION FACTOR FAMA"/>
    <property type="match status" value="1"/>
</dbReference>
<dbReference type="GO" id="GO:0003677">
    <property type="term" value="F:DNA binding"/>
    <property type="evidence" value="ECO:0007669"/>
    <property type="project" value="UniProtKB-KW"/>
</dbReference>
<dbReference type="GO" id="GO:0003700">
    <property type="term" value="F:DNA-binding transcription factor activity"/>
    <property type="evidence" value="ECO:0007669"/>
    <property type="project" value="InterPro"/>
</dbReference>
<feature type="domain" description="BHLH" evidence="5">
    <location>
        <begin position="267"/>
        <end position="318"/>
    </location>
</feature>
<dbReference type="GO" id="GO:0046983">
    <property type="term" value="F:protein dimerization activity"/>
    <property type="evidence" value="ECO:0007669"/>
    <property type="project" value="InterPro"/>
</dbReference>
<evidence type="ECO:0000256" key="3">
    <source>
        <dbReference type="ARBA" id="ARBA00023163"/>
    </source>
</evidence>
<keyword evidence="7" id="KW-1185">Reference proteome</keyword>
<evidence type="ECO:0000256" key="1">
    <source>
        <dbReference type="ARBA" id="ARBA00023015"/>
    </source>
</evidence>
<evidence type="ECO:0000256" key="2">
    <source>
        <dbReference type="ARBA" id="ARBA00023125"/>
    </source>
</evidence>